<gene>
    <name evidence="2" type="ORF">L195_g043391</name>
</gene>
<comment type="caution">
    <text evidence="2">The sequence shown here is derived from an EMBL/GenBank/DDBJ whole genome shotgun (WGS) entry which is preliminary data.</text>
</comment>
<evidence type="ECO:0000256" key="1">
    <source>
        <dbReference type="SAM" id="MobiDB-lite"/>
    </source>
</evidence>
<reference evidence="2 3" key="2">
    <citation type="journal article" date="2017" name="Front. Plant Sci.">
        <title>Gene Classification and Mining of Molecular Markers Useful in Red Clover (Trifolium pratense) Breeding.</title>
        <authorList>
            <person name="Istvanek J."/>
            <person name="Dluhosova J."/>
            <person name="Dluhos P."/>
            <person name="Patkova L."/>
            <person name="Nedelnik J."/>
            <person name="Repkova J."/>
        </authorList>
    </citation>
    <scope>NUCLEOTIDE SEQUENCE [LARGE SCALE GENOMIC DNA]</scope>
    <source>
        <strain evidence="3">cv. Tatra</strain>
        <tissue evidence="2">Young leaves</tissue>
    </source>
</reference>
<dbReference type="Proteomes" id="UP000236291">
    <property type="component" value="Unassembled WGS sequence"/>
</dbReference>
<reference evidence="2 3" key="1">
    <citation type="journal article" date="2014" name="Am. J. Bot.">
        <title>Genome assembly and annotation for red clover (Trifolium pratense; Fabaceae).</title>
        <authorList>
            <person name="Istvanek J."/>
            <person name="Jaros M."/>
            <person name="Krenek A."/>
            <person name="Repkova J."/>
        </authorList>
    </citation>
    <scope>NUCLEOTIDE SEQUENCE [LARGE SCALE GENOMIC DNA]</scope>
    <source>
        <strain evidence="3">cv. Tatra</strain>
        <tissue evidence="2">Young leaves</tissue>
    </source>
</reference>
<name>A0A2K3M936_TRIPR</name>
<sequence>MGGNGGTMFTSQQDLNLIPSSTMSNASAAVASNNWPQSFINNGTLNITFIPSGNSDRNGSGAGGNSNSGAGTGGSTALTSNQWSDLSGFNSPQ</sequence>
<proteinExistence type="predicted"/>
<feature type="compositionally biased region" description="Polar residues" evidence="1">
    <location>
        <begin position="82"/>
        <end position="93"/>
    </location>
</feature>
<evidence type="ECO:0000313" key="3">
    <source>
        <dbReference type="Proteomes" id="UP000236291"/>
    </source>
</evidence>
<dbReference type="AlphaFoldDB" id="A0A2K3M936"/>
<feature type="compositionally biased region" description="Gly residues" evidence="1">
    <location>
        <begin position="60"/>
        <end position="74"/>
    </location>
</feature>
<organism evidence="2 3">
    <name type="scientific">Trifolium pratense</name>
    <name type="common">Red clover</name>
    <dbReference type="NCBI Taxonomy" id="57577"/>
    <lineage>
        <taxon>Eukaryota</taxon>
        <taxon>Viridiplantae</taxon>
        <taxon>Streptophyta</taxon>
        <taxon>Embryophyta</taxon>
        <taxon>Tracheophyta</taxon>
        <taxon>Spermatophyta</taxon>
        <taxon>Magnoliopsida</taxon>
        <taxon>eudicotyledons</taxon>
        <taxon>Gunneridae</taxon>
        <taxon>Pentapetalae</taxon>
        <taxon>rosids</taxon>
        <taxon>fabids</taxon>
        <taxon>Fabales</taxon>
        <taxon>Fabaceae</taxon>
        <taxon>Papilionoideae</taxon>
        <taxon>50 kb inversion clade</taxon>
        <taxon>NPAAA clade</taxon>
        <taxon>Hologalegina</taxon>
        <taxon>IRL clade</taxon>
        <taxon>Trifolieae</taxon>
        <taxon>Trifolium</taxon>
    </lineage>
</organism>
<evidence type="ECO:0000313" key="2">
    <source>
        <dbReference type="EMBL" id="PNX87304.1"/>
    </source>
</evidence>
<dbReference type="EMBL" id="ASHM01053512">
    <property type="protein sequence ID" value="PNX87304.1"/>
    <property type="molecule type" value="Genomic_DNA"/>
</dbReference>
<feature type="region of interest" description="Disordered" evidence="1">
    <location>
        <begin position="47"/>
        <end position="93"/>
    </location>
</feature>
<accession>A0A2K3M936</accession>
<protein>
    <submittedName>
        <fullName evidence="2">Uncharacterized protein</fullName>
    </submittedName>
</protein>